<feature type="transmembrane region" description="Helical" evidence="1">
    <location>
        <begin position="6"/>
        <end position="23"/>
    </location>
</feature>
<dbReference type="Proteomes" id="UP000244810">
    <property type="component" value="Unassembled WGS sequence"/>
</dbReference>
<organism evidence="2 3">
    <name type="scientific">Pararhodobacter aggregans</name>
    <dbReference type="NCBI Taxonomy" id="404875"/>
    <lineage>
        <taxon>Bacteria</taxon>
        <taxon>Pseudomonadati</taxon>
        <taxon>Pseudomonadota</taxon>
        <taxon>Alphaproteobacteria</taxon>
        <taxon>Rhodobacterales</taxon>
        <taxon>Paracoccaceae</taxon>
        <taxon>Pararhodobacter</taxon>
    </lineage>
</organism>
<keyword evidence="3" id="KW-1185">Reference proteome</keyword>
<reference evidence="2 3" key="1">
    <citation type="journal article" date="2011" name="Syst. Appl. Microbiol.">
        <title>Defluviimonas denitrificans gen. nov., sp. nov., and Pararhodobacter aggregans gen. nov., sp. nov., non-phototrophic Rhodobacteraceae from the biofilter of a marine aquaculture.</title>
        <authorList>
            <person name="Foesel B.U."/>
            <person name="Drake H.L."/>
            <person name="Schramm A."/>
        </authorList>
    </citation>
    <scope>NUCLEOTIDE SEQUENCE [LARGE SCALE GENOMIC DNA]</scope>
    <source>
        <strain evidence="2 3">D1-19</strain>
    </source>
</reference>
<feature type="transmembrane region" description="Helical" evidence="1">
    <location>
        <begin position="35"/>
        <end position="53"/>
    </location>
</feature>
<evidence type="ECO:0000313" key="3">
    <source>
        <dbReference type="Proteomes" id="UP000244810"/>
    </source>
</evidence>
<keyword evidence="1" id="KW-1133">Transmembrane helix</keyword>
<dbReference type="EMBL" id="QDDR01000007">
    <property type="protein sequence ID" value="PVE46744.1"/>
    <property type="molecule type" value="Genomic_DNA"/>
</dbReference>
<dbReference type="AlphaFoldDB" id="A0A2T7UQ05"/>
<gene>
    <name evidence="2" type="ORF">DDE23_13725</name>
</gene>
<evidence type="ECO:0000313" key="2">
    <source>
        <dbReference type="EMBL" id="PVE46744.1"/>
    </source>
</evidence>
<keyword evidence="1" id="KW-0472">Membrane</keyword>
<name>A0A2T7UQ05_9RHOB</name>
<evidence type="ECO:0000256" key="1">
    <source>
        <dbReference type="SAM" id="Phobius"/>
    </source>
</evidence>
<accession>A0A2T7UQ05</accession>
<protein>
    <submittedName>
        <fullName evidence="2">Uncharacterized protein</fullName>
    </submittedName>
</protein>
<feature type="transmembrane region" description="Helical" evidence="1">
    <location>
        <begin position="96"/>
        <end position="118"/>
    </location>
</feature>
<sequence>MLGIIGYALGMAALLAGLAGAGLRPMPPVWGRPRFLPLALTLYALQLFVWSLVHRGDSAAMARDREGQDARARRLLGRLGHPGIADLDEVQALASAYWLFVAALGLVLIALELALGLIGA</sequence>
<proteinExistence type="predicted"/>
<dbReference type="RefSeq" id="WP_107752316.1">
    <property type="nucleotide sequence ID" value="NZ_QBKF01000007.1"/>
</dbReference>
<comment type="caution">
    <text evidence="2">The sequence shown here is derived from an EMBL/GenBank/DDBJ whole genome shotgun (WGS) entry which is preliminary data.</text>
</comment>
<keyword evidence="1" id="KW-0812">Transmembrane</keyword>